<evidence type="ECO:0000256" key="13">
    <source>
        <dbReference type="RuleBase" id="RU367121"/>
    </source>
</evidence>
<dbReference type="GO" id="GO:0009725">
    <property type="term" value="P:response to hormone"/>
    <property type="evidence" value="ECO:0007669"/>
    <property type="project" value="UniProtKB-ARBA"/>
</dbReference>
<comment type="pathway">
    <text evidence="3">Terpene metabolism; lanosterol biosynthesis; lanosterol from farnesyl diphosphate: step 2/3.</text>
</comment>
<evidence type="ECO:0000256" key="2">
    <source>
        <dbReference type="ARBA" id="ARBA00004141"/>
    </source>
</evidence>
<dbReference type="Proteomes" id="UP000187203">
    <property type="component" value="Unassembled WGS sequence"/>
</dbReference>
<comment type="subcellular location">
    <subcellularLocation>
        <location evidence="2 13">Membrane</location>
        <topology evidence="2 13">Multi-pass membrane protein</topology>
    </subcellularLocation>
</comment>
<reference evidence="16" key="1">
    <citation type="submission" date="2013-09" db="EMBL/GenBank/DDBJ databases">
        <title>Corchorus olitorius genome sequencing.</title>
        <authorList>
            <person name="Alam M."/>
            <person name="Haque M.S."/>
            <person name="Islam M.S."/>
            <person name="Emdad E.M."/>
            <person name="Islam M.M."/>
            <person name="Ahmed B."/>
            <person name="Halim A."/>
            <person name="Hossen Q.M.M."/>
            <person name="Hossain M.Z."/>
            <person name="Ahmed R."/>
            <person name="Khan M.M."/>
            <person name="Islam R."/>
            <person name="Rashid M.M."/>
            <person name="Khan S.A."/>
            <person name="Rahman M.S."/>
            <person name="Alam M."/>
            <person name="Yahiya A.S."/>
            <person name="Khan M.S."/>
            <person name="Azam M.S."/>
            <person name="Haque T."/>
            <person name="Lashkar M.Z.H."/>
            <person name="Akhand A.I."/>
            <person name="Morshed G."/>
            <person name="Roy S."/>
            <person name="Uddin K.S."/>
            <person name="Rabeya T."/>
            <person name="Hossain A.S."/>
            <person name="Chowdhury A."/>
            <person name="Snigdha A.R."/>
            <person name="Mortoza M.S."/>
            <person name="Matin S.A."/>
            <person name="Hoque S.M.E."/>
            <person name="Islam M.K."/>
            <person name="Roy D.K."/>
            <person name="Haider R."/>
            <person name="Moosa M.M."/>
            <person name="Elias S.M."/>
            <person name="Hasan A.M."/>
            <person name="Jahan S."/>
            <person name="Shafiuddin M."/>
            <person name="Mahmood N."/>
            <person name="Shommy N.S."/>
        </authorList>
    </citation>
    <scope>NUCLEOTIDE SEQUENCE [LARGE SCALE GENOMIC DNA]</scope>
    <source>
        <strain evidence="16">cv. O-4</strain>
    </source>
</reference>
<evidence type="ECO:0000256" key="7">
    <source>
        <dbReference type="ARBA" id="ARBA00022692"/>
    </source>
</evidence>
<comment type="caution">
    <text evidence="15">The sequence shown here is derived from an EMBL/GenBank/DDBJ whole genome shotgun (WGS) entry which is preliminary data.</text>
</comment>
<evidence type="ECO:0000256" key="8">
    <source>
        <dbReference type="ARBA" id="ARBA00022827"/>
    </source>
</evidence>
<dbReference type="FunFam" id="3.50.50.60:FF:000074">
    <property type="entry name" value="Squalene monooxygenase 2"/>
    <property type="match status" value="1"/>
</dbReference>
<dbReference type="GO" id="GO:0016126">
    <property type="term" value="P:sterol biosynthetic process"/>
    <property type="evidence" value="ECO:0007669"/>
    <property type="project" value="UniProtKB-UniRule"/>
</dbReference>
<evidence type="ECO:0000256" key="3">
    <source>
        <dbReference type="ARBA" id="ARBA00005018"/>
    </source>
</evidence>
<dbReference type="Pfam" id="PF13450">
    <property type="entry name" value="NAD_binding_8"/>
    <property type="match status" value="1"/>
</dbReference>
<name>A0A1R3JBE2_9ROSI</name>
<evidence type="ECO:0000256" key="10">
    <source>
        <dbReference type="ARBA" id="ARBA00023002"/>
    </source>
</evidence>
<protein>
    <recommendedName>
        <fullName evidence="5 13">Squalene monooxygenase</fullName>
        <ecNumber evidence="5 13">1.14.14.17</ecNumber>
    </recommendedName>
</protein>
<dbReference type="AlphaFoldDB" id="A0A1R3JBE2"/>
<evidence type="ECO:0000256" key="5">
    <source>
        <dbReference type="ARBA" id="ARBA00012312"/>
    </source>
</evidence>
<keyword evidence="8 13" id="KW-0274">FAD</keyword>
<feature type="transmembrane region" description="Helical" evidence="13">
    <location>
        <begin position="413"/>
        <end position="434"/>
    </location>
</feature>
<keyword evidence="10 13" id="KW-0560">Oxidoreductase</keyword>
<dbReference type="PANTHER" id="PTHR10835:SF8">
    <property type="entry name" value="SQUALENE MONOOXYGENASE"/>
    <property type="match status" value="1"/>
</dbReference>
<comment type="function">
    <text evidence="13">Catalyzes the stereospecific oxidation of squalene to (S)-2,3-epoxysqualene, and is considered to be a rate-limiting enzyme in steroid biosynthesis.</text>
</comment>
<sequence length="506" mass="55706">MAYYQYIVGGLIASLIGYFVFLYYNSLLRKLNKTKRSYRVFPVDQNCVTKTANGVATDIIIVGAGVAGSALAYALGKDGRRVHLIERELNEPDRIAGEDCVDEIDAQRILGYYFYKDGKNTKVSYPLENFESHVFGRNFHNGRFVQSLRNKAASHPNVNLEQGTVTSLLEENGTIKGVNYRNKSGEELTANAPLTIVCDGGFSNLRRSLCYSKVNTPSYFVGLVLDNCKLPHDDYYGAVILADPSPVLFYPISSTELRCLVDVPSHKVPSVSNGEMAHYLKTAVAPKVLPELYTAFLSAIDKRNNIRCMPNRTMPACPVPTPGALMMGDAFNMRHPLTGSGMTVALSDAVVVRDLLRPLHNLSDASAVCKYLESFYTLRQPVASTLNTFANTLHRVFSASSDPAMEDMKHACFGYLSLGGLFTNGLAGLISGLYPRPLNMAFHIVAMAIYGVGRLLLPFPSPKRIWRAAKLIWVASGVVVPLIKSEGVRQTFFPLTVPAYYRAPAQ</sequence>
<evidence type="ECO:0000259" key="14">
    <source>
        <dbReference type="Pfam" id="PF08491"/>
    </source>
</evidence>
<dbReference type="PANTHER" id="PTHR10835">
    <property type="entry name" value="SQUALENE MONOOXYGENASE"/>
    <property type="match status" value="1"/>
</dbReference>
<dbReference type="UniPathway" id="UPA00767">
    <property type="reaction ID" value="UER00752"/>
</dbReference>
<keyword evidence="11 13" id="KW-0472">Membrane</keyword>
<keyword evidence="16" id="KW-1185">Reference proteome</keyword>
<dbReference type="InterPro" id="IPR040125">
    <property type="entry name" value="Squalene_monox"/>
</dbReference>
<evidence type="ECO:0000256" key="1">
    <source>
        <dbReference type="ARBA" id="ARBA00001974"/>
    </source>
</evidence>
<dbReference type="Pfam" id="PF08491">
    <property type="entry name" value="SE"/>
    <property type="match status" value="1"/>
</dbReference>
<keyword evidence="6 13" id="KW-0285">Flavoprotein</keyword>
<proteinExistence type="inferred from homology"/>
<dbReference type="SUPFAM" id="SSF51905">
    <property type="entry name" value="FAD/NAD(P)-binding domain"/>
    <property type="match status" value="1"/>
</dbReference>
<dbReference type="STRING" id="93759.A0A1R3JBE2"/>
<evidence type="ECO:0000256" key="4">
    <source>
        <dbReference type="ARBA" id="ARBA00008802"/>
    </source>
</evidence>
<dbReference type="GO" id="GO:0016020">
    <property type="term" value="C:membrane"/>
    <property type="evidence" value="ECO:0007669"/>
    <property type="project" value="UniProtKB-SubCell"/>
</dbReference>
<gene>
    <name evidence="15" type="ORF">COLO4_17829</name>
</gene>
<dbReference type="OrthoDB" id="956899at2759"/>
<evidence type="ECO:0000313" key="16">
    <source>
        <dbReference type="Proteomes" id="UP000187203"/>
    </source>
</evidence>
<feature type="transmembrane region" description="Helical" evidence="13">
    <location>
        <begin position="6"/>
        <end position="27"/>
    </location>
</feature>
<dbReference type="PRINTS" id="PR00420">
    <property type="entry name" value="RNGMNOXGNASE"/>
</dbReference>
<evidence type="ECO:0000256" key="6">
    <source>
        <dbReference type="ARBA" id="ARBA00022630"/>
    </source>
</evidence>
<dbReference type="InterPro" id="IPR036188">
    <property type="entry name" value="FAD/NAD-bd_sf"/>
</dbReference>
<evidence type="ECO:0000256" key="12">
    <source>
        <dbReference type="ARBA" id="ARBA00048658"/>
    </source>
</evidence>
<accession>A0A1R3JBE2</accession>
<comment type="similarity">
    <text evidence="4 13">Belongs to the squalene monooxygenase family.</text>
</comment>
<evidence type="ECO:0000313" key="15">
    <source>
        <dbReference type="EMBL" id="OMO92136.1"/>
    </source>
</evidence>
<organism evidence="15 16">
    <name type="scientific">Corchorus olitorius</name>
    <dbReference type="NCBI Taxonomy" id="93759"/>
    <lineage>
        <taxon>Eukaryota</taxon>
        <taxon>Viridiplantae</taxon>
        <taxon>Streptophyta</taxon>
        <taxon>Embryophyta</taxon>
        <taxon>Tracheophyta</taxon>
        <taxon>Spermatophyta</taxon>
        <taxon>Magnoliopsida</taxon>
        <taxon>eudicotyledons</taxon>
        <taxon>Gunneridae</taxon>
        <taxon>Pentapetalae</taxon>
        <taxon>rosids</taxon>
        <taxon>malvids</taxon>
        <taxon>Malvales</taxon>
        <taxon>Malvaceae</taxon>
        <taxon>Grewioideae</taxon>
        <taxon>Apeibeae</taxon>
        <taxon>Corchorus</taxon>
    </lineage>
</organism>
<dbReference type="GO" id="GO:0050660">
    <property type="term" value="F:flavin adenine dinucleotide binding"/>
    <property type="evidence" value="ECO:0007669"/>
    <property type="project" value="UniProtKB-UniRule"/>
</dbReference>
<feature type="transmembrane region" description="Helical" evidence="13">
    <location>
        <begin position="440"/>
        <end position="457"/>
    </location>
</feature>
<dbReference type="GO" id="GO:0004506">
    <property type="term" value="F:squalene monooxygenase activity"/>
    <property type="evidence" value="ECO:0007669"/>
    <property type="project" value="UniProtKB-UniRule"/>
</dbReference>
<keyword evidence="9 13" id="KW-1133">Transmembrane helix</keyword>
<keyword evidence="7 13" id="KW-0812">Transmembrane</keyword>
<dbReference type="Gene3D" id="3.50.50.60">
    <property type="entry name" value="FAD/NAD(P)-binding domain"/>
    <property type="match status" value="2"/>
</dbReference>
<comment type="catalytic activity">
    <reaction evidence="12 13">
        <text>squalene + reduced [NADPH--hemoprotein reductase] + O2 = (S)-2,3-epoxysqualene + oxidized [NADPH--hemoprotein reductase] + H2O + H(+)</text>
        <dbReference type="Rhea" id="RHEA:25282"/>
        <dbReference type="Rhea" id="RHEA-COMP:11964"/>
        <dbReference type="Rhea" id="RHEA-COMP:11965"/>
        <dbReference type="ChEBI" id="CHEBI:15377"/>
        <dbReference type="ChEBI" id="CHEBI:15378"/>
        <dbReference type="ChEBI" id="CHEBI:15379"/>
        <dbReference type="ChEBI" id="CHEBI:15440"/>
        <dbReference type="ChEBI" id="CHEBI:15441"/>
        <dbReference type="ChEBI" id="CHEBI:57618"/>
        <dbReference type="ChEBI" id="CHEBI:58210"/>
        <dbReference type="EC" id="1.14.14.17"/>
    </reaction>
</comment>
<feature type="domain" description="Squalene epoxidase" evidence="14">
    <location>
        <begin position="192"/>
        <end position="466"/>
    </location>
</feature>
<evidence type="ECO:0000256" key="11">
    <source>
        <dbReference type="ARBA" id="ARBA00023136"/>
    </source>
</evidence>
<evidence type="ECO:0000256" key="9">
    <source>
        <dbReference type="ARBA" id="ARBA00022989"/>
    </source>
</evidence>
<dbReference type="GO" id="GO:0005783">
    <property type="term" value="C:endoplasmic reticulum"/>
    <property type="evidence" value="ECO:0007669"/>
    <property type="project" value="TreeGrafter"/>
</dbReference>
<dbReference type="InterPro" id="IPR013698">
    <property type="entry name" value="Squalene_epoxidase"/>
</dbReference>
<comment type="cofactor">
    <cofactor evidence="1 13">
        <name>FAD</name>
        <dbReference type="ChEBI" id="CHEBI:57692"/>
    </cofactor>
</comment>
<dbReference type="EMBL" id="AWUE01016391">
    <property type="protein sequence ID" value="OMO92136.1"/>
    <property type="molecule type" value="Genomic_DNA"/>
</dbReference>
<dbReference type="EC" id="1.14.14.17" evidence="5 13"/>